<evidence type="ECO:0000256" key="1">
    <source>
        <dbReference type="SAM" id="SignalP"/>
    </source>
</evidence>
<protein>
    <recommendedName>
        <fullName evidence="4">Lipoprotein</fullName>
    </recommendedName>
</protein>
<reference evidence="2 3" key="1">
    <citation type="journal article" date="2016" name="Nat. Commun.">
        <title>Thousands of microbial genomes shed light on interconnected biogeochemical processes in an aquifer system.</title>
        <authorList>
            <person name="Anantharaman K."/>
            <person name="Brown C.T."/>
            <person name="Hug L.A."/>
            <person name="Sharon I."/>
            <person name="Castelle C.J."/>
            <person name="Probst A.J."/>
            <person name="Thomas B.C."/>
            <person name="Singh A."/>
            <person name="Wilkins M.J."/>
            <person name="Karaoz U."/>
            <person name="Brodie E.L."/>
            <person name="Williams K.H."/>
            <person name="Hubbard S.S."/>
            <person name="Banfield J.F."/>
        </authorList>
    </citation>
    <scope>NUCLEOTIDE SEQUENCE [LARGE SCALE GENOMIC DNA]</scope>
</reference>
<dbReference type="STRING" id="1798689.A3I29_02570"/>
<dbReference type="EMBL" id="MFQK01000007">
    <property type="protein sequence ID" value="OGH81262.1"/>
    <property type="molecule type" value="Genomic_DNA"/>
</dbReference>
<comment type="caution">
    <text evidence="2">The sequence shown here is derived from an EMBL/GenBank/DDBJ whole genome shotgun (WGS) entry which is preliminary data.</text>
</comment>
<accession>A0A1F6NBM0</accession>
<dbReference type="AlphaFoldDB" id="A0A1F6NBM0"/>
<feature type="signal peptide" evidence="1">
    <location>
        <begin position="1"/>
        <end position="18"/>
    </location>
</feature>
<name>A0A1F6NBM0_9BACT</name>
<organism evidence="2 3">
    <name type="scientific">Candidatus Magasanikbacteria bacterium RIFCSPLOWO2_02_FULL_44_11</name>
    <dbReference type="NCBI Taxonomy" id="1798689"/>
    <lineage>
        <taxon>Bacteria</taxon>
        <taxon>Candidatus Magasanikiibacteriota</taxon>
    </lineage>
</organism>
<proteinExistence type="predicted"/>
<sequence length="168" mass="17386">MRKSLGSIVAMIMVLSLAGWGCKKSEPAPVTTTTPQNNAVTVPVTVPVTTSPTTTKAAPKVIKKTTSPTTNISSPAAELSYNEAVAKYGGSGYRMQFIGCSAVPGSMTVKKGVKFMLDNRNDKPHTIGVGTASYKLAAYGWVAVSISAEGKINITCDGGGSGFINVQP</sequence>
<dbReference type="Proteomes" id="UP000178726">
    <property type="component" value="Unassembled WGS sequence"/>
</dbReference>
<evidence type="ECO:0000313" key="3">
    <source>
        <dbReference type="Proteomes" id="UP000178726"/>
    </source>
</evidence>
<gene>
    <name evidence="2" type="ORF">A3I29_02570</name>
</gene>
<evidence type="ECO:0000313" key="2">
    <source>
        <dbReference type="EMBL" id="OGH81262.1"/>
    </source>
</evidence>
<keyword evidence="1" id="KW-0732">Signal</keyword>
<feature type="chain" id="PRO_5009525747" description="Lipoprotein" evidence="1">
    <location>
        <begin position="19"/>
        <end position="168"/>
    </location>
</feature>
<evidence type="ECO:0008006" key="4">
    <source>
        <dbReference type="Google" id="ProtNLM"/>
    </source>
</evidence>